<sequence>MEGGKPRAAGSFSDGSTTHLLKKDAALNSGPPDQSEDQELEGEAGVEVSEAAERKQPERPGPADAPSRALALAWRFSERAPWSSTRSLAGGLEESSSSGPGQTC</sequence>
<dbReference type="Proteomes" id="UP001162501">
    <property type="component" value="Chromosome 34"/>
</dbReference>
<reference evidence="1" key="1">
    <citation type="submission" date="2025-03" db="EMBL/GenBank/DDBJ databases">
        <authorList>
            <consortium name="ELIXIR-Norway"/>
            <consortium name="Elixir Norway"/>
        </authorList>
    </citation>
    <scope>NUCLEOTIDE SEQUENCE</scope>
</reference>
<protein>
    <submittedName>
        <fullName evidence="1">Uncharacterized protein</fullName>
    </submittedName>
</protein>
<evidence type="ECO:0000313" key="1">
    <source>
        <dbReference type="EMBL" id="CAN0500609.1"/>
    </source>
</evidence>
<proteinExistence type="predicted"/>
<dbReference type="EMBL" id="OZ243562">
    <property type="protein sequence ID" value="CAN0500609.1"/>
    <property type="molecule type" value="Genomic_DNA"/>
</dbReference>
<evidence type="ECO:0000313" key="2">
    <source>
        <dbReference type="Proteomes" id="UP001162501"/>
    </source>
</evidence>
<organism evidence="1 2">
    <name type="scientific">Rangifer tarandus platyrhynchus</name>
    <name type="common">Svalbard reindeer</name>
    <dbReference type="NCBI Taxonomy" id="3082113"/>
    <lineage>
        <taxon>Eukaryota</taxon>
        <taxon>Metazoa</taxon>
        <taxon>Chordata</taxon>
        <taxon>Craniata</taxon>
        <taxon>Vertebrata</taxon>
        <taxon>Euteleostomi</taxon>
        <taxon>Mammalia</taxon>
        <taxon>Eutheria</taxon>
        <taxon>Laurasiatheria</taxon>
        <taxon>Artiodactyla</taxon>
        <taxon>Ruminantia</taxon>
        <taxon>Pecora</taxon>
        <taxon>Cervidae</taxon>
        <taxon>Odocoileinae</taxon>
        <taxon>Rangifer</taxon>
    </lineage>
</organism>
<gene>
    <name evidence="1" type="ORF">MRATA1EN22A_LOCUS22264</name>
</gene>
<name>A0ACB1MJR0_RANTA</name>
<accession>A0ACB1MJR0</accession>